<feature type="region of interest" description="Disordered" evidence="1">
    <location>
        <begin position="105"/>
        <end position="124"/>
    </location>
</feature>
<comment type="caution">
    <text evidence="2">The sequence shown here is derived from an EMBL/GenBank/DDBJ whole genome shotgun (WGS) entry which is preliminary data.</text>
</comment>
<keyword evidence="3" id="KW-1185">Reference proteome</keyword>
<name>A0ABD5W5I8_9EURY</name>
<protein>
    <submittedName>
        <fullName evidence="2">Uncharacterized protein</fullName>
    </submittedName>
</protein>
<proteinExistence type="predicted"/>
<evidence type="ECO:0000313" key="2">
    <source>
        <dbReference type="EMBL" id="MFC7058493.1"/>
    </source>
</evidence>
<gene>
    <name evidence="2" type="ORF">ACFQQG_10280</name>
</gene>
<organism evidence="2 3">
    <name type="scientific">Halovenus salina</name>
    <dbReference type="NCBI Taxonomy" id="1510225"/>
    <lineage>
        <taxon>Archaea</taxon>
        <taxon>Methanobacteriati</taxon>
        <taxon>Methanobacteriota</taxon>
        <taxon>Stenosarchaea group</taxon>
        <taxon>Halobacteria</taxon>
        <taxon>Halobacteriales</taxon>
        <taxon>Haloarculaceae</taxon>
        <taxon>Halovenus</taxon>
    </lineage>
</organism>
<dbReference type="EMBL" id="JBHSZI010000001">
    <property type="protein sequence ID" value="MFC7058493.1"/>
    <property type="molecule type" value="Genomic_DNA"/>
</dbReference>
<dbReference type="RefSeq" id="WP_382185406.1">
    <property type="nucleotide sequence ID" value="NZ_JBHSZI010000001.1"/>
</dbReference>
<accession>A0ABD5W5I8</accession>
<dbReference type="AlphaFoldDB" id="A0ABD5W5I8"/>
<dbReference type="Proteomes" id="UP001596445">
    <property type="component" value="Unassembled WGS sequence"/>
</dbReference>
<evidence type="ECO:0000313" key="3">
    <source>
        <dbReference type="Proteomes" id="UP001596445"/>
    </source>
</evidence>
<reference evidence="2 3" key="1">
    <citation type="journal article" date="2019" name="Int. J. Syst. Evol. Microbiol.">
        <title>The Global Catalogue of Microorganisms (GCM) 10K type strain sequencing project: providing services to taxonomists for standard genome sequencing and annotation.</title>
        <authorList>
            <consortium name="The Broad Institute Genomics Platform"/>
            <consortium name="The Broad Institute Genome Sequencing Center for Infectious Disease"/>
            <person name="Wu L."/>
            <person name="Ma J."/>
        </authorList>
    </citation>
    <scope>NUCLEOTIDE SEQUENCE [LARGE SCALE GENOMIC DNA]</scope>
    <source>
        <strain evidence="2 3">JCM 30072</strain>
    </source>
</reference>
<sequence length="124" mass="14065">MNLLERPVTASILIEKEGEVHYNQEYQLRGFEDDSSNQEEHDKPLKVTVSEPWMAEEVNYTVTCEVPNIGTRSYTSEQFGERFKHDGNCWGIDYRISESGGSEQLEQWVGSAEGAVQCPKSESS</sequence>
<evidence type="ECO:0000256" key="1">
    <source>
        <dbReference type="SAM" id="MobiDB-lite"/>
    </source>
</evidence>